<dbReference type="CDD" id="cd07341">
    <property type="entry name" value="M56_BlaR1_MecR1_like"/>
    <property type="match status" value="1"/>
</dbReference>
<feature type="transmembrane region" description="Helical" evidence="1">
    <location>
        <begin position="133"/>
        <end position="156"/>
    </location>
</feature>
<keyword evidence="1" id="KW-0812">Transmembrane</keyword>
<keyword evidence="1" id="KW-1133">Transmembrane helix</keyword>
<feature type="transmembrane region" description="Helical" evidence="1">
    <location>
        <begin position="6"/>
        <end position="26"/>
    </location>
</feature>
<dbReference type="OrthoDB" id="280643at2"/>
<name>A0A1U7CLW6_9BACT</name>
<protein>
    <submittedName>
        <fullName evidence="3">Regulatory protein BlaR1</fullName>
    </submittedName>
</protein>
<dbReference type="Pfam" id="PF05569">
    <property type="entry name" value="Peptidase_M56"/>
    <property type="match status" value="1"/>
</dbReference>
<dbReference type="KEGG" id="pbor:BSF38_01391"/>
<dbReference type="Gene3D" id="1.25.40.10">
    <property type="entry name" value="Tetratricopeptide repeat domain"/>
    <property type="match status" value="1"/>
</dbReference>
<dbReference type="InterPro" id="IPR052173">
    <property type="entry name" value="Beta-lactam_resp_regulator"/>
</dbReference>
<keyword evidence="4" id="KW-1185">Reference proteome</keyword>
<dbReference type="EMBL" id="CP019082">
    <property type="protein sequence ID" value="APW59930.1"/>
    <property type="molecule type" value="Genomic_DNA"/>
</dbReference>
<dbReference type="PANTHER" id="PTHR34978">
    <property type="entry name" value="POSSIBLE SENSOR-TRANSDUCER PROTEIN BLAR"/>
    <property type="match status" value="1"/>
</dbReference>
<keyword evidence="1" id="KW-0472">Membrane</keyword>
<dbReference type="InterPro" id="IPR011990">
    <property type="entry name" value="TPR-like_helical_dom_sf"/>
</dbReference>
<organism evidence="3 4">
    <name type="scientific">Paludisphaera borealis</name>
    <dbReference type="NCBI Taxonomy" id="1387353"/>
    <lineage>
        <taxon>Bacteria</taxon>
        <taxon>Pseudomonadati</taxon>
        <taxon>Planctomycetota</taxon>
        <taxon>Planctomycetia</taxon>
        <taxon>Isosphaerales</taxon>
        <taxon>Isosphaeraceae</taxon>
        <taxon>Paludisphaera</taxon>
    </lineage>
</organism>
<dbReference type="PANTHER" id="PTHR34978:SF3">
    <property type="entry name" value="SLR0241 PROTEIN"/>
    <property type="match status" value="1"/>
</dbReference>
<dbReference type="AlphaFoldDB" id="A0A1U7CLW6"/>
<gene>
    <name evidence="3" type="primary">blaR1_3</name>
    <name evidence="3" type="ORF">BSF38_01391</name>
</gene>
<accession>A0A1U7CLW6</accession>
<dbReference type="Proteomes" id="UP000186309">
    <property type="component" value="Chromosome"/>
</dbReference>
<dbReference type="InterPro" id="IPR008756">
    <property type="entry name" value="Peptidase_M56"/>
</dbReference>
<evidence type="ECO:0000259" key="2">
    <source>
        <dbReference type="Pfam" id="PF05569"/>
    </source>
</evidence>
<proteinExistence type="predicted"/>
<feature type="transmembrane region" description="Helical" evidence="1">
    <location>
        <begin position="38"/>
        <end position="58"/>
    </location>
</feature>
<sequence>MNELGITFVWLAVQVTLVLAPALGLLALASRRSPASGAWISTLSLGLIVVLSVVGLAVGPGREAKSPMKQAAPNELVRLDAAWSVPPLIAANPDRPALAVGLGWQFRGLRLAWARLEGGAAELAARVRPWGSLVAVFTLGGMGFSLVRLLTGLWAIRAYRRRGSVVDDAEMTGLLGQLRDEMGCVRTVELRQVDDLTTPATAGWRQPVLLLPDDWRSWKPDERRAVLAHELAHVVRGDYATGLVARIALVLNTYHPLVRWMAGRLQLQQEQAADALAARFVGGPASYLVILARLALQQNGRSPRWPAREFLADRGTLLRRIAMLRDQSETGSFGRRSPGASRPFASLALVGLTIGVATLRGPARAAEDDAPAAATSAKTTAQAVREPFVTLDLINNQEAERTYKIGAYYKKVNKVASAEFHFGKIPQRWPNSPWADKARIELAQLARMSRKSVLP</sequence>
<dbReference type="STRING" id="1387353.BSF38_01391"/>
<reference evidence="4" key="1">
    <citation type="submission" date="2016-12" db="EMBL/GenBank/DDBJ databases">
        <title>Comparative genomics of four Isosphaeraceae planctomycetes: a common pool of plasmids and glycoside hydrolase genes.</title>
        <authorList>
            <person name="Ivanova A."/>
        </authorList>
    </citation>
    <scope>NUCLEOTIDE SEQUENCE [LARGE SCALE GENOMIC DNA]</scope>
    <source>
        <strain evidence="4">PX4</strain>
    </source>
</reference>
<evidence type="ECO:0000256" key="1">
    <source>
        <dbReference type="SAM" id="Phobius"/>
    </source>
</evidence>
<evidence type="ECO:0000313" key="4">
    <source>
        <dbReference type="Proteomes" id="UP000186309"/>
    </source>
</evidence>
<dbReference type="RefSeq" id="WP_076344217.1">
    <property type="nucleotide sequence ID" value="NZ_CP019082.1"/>
</dbReference>
<evidence type="ECO:0000313" key="3">
    <source>
        <dbReference type="EMBL" id="APW59930.1"/>
    </source>
</evidence>
<feature type="domain" description="Peptidase M56" evidence="2">
    <location>
        <begin position="133"/>
        <end position="277"/>
    </location>
</feature>